<feature type="domain" description="Cadherin" evidence="9">
    <location>
        <begin position="5"/>
        <end position="24"/>
    </location>
</feature>
<feature type="domain" description="Cadherin" evidence="9">
    <location>
        <begin position="656"/>
        <end position="757"/>
    </location>
</feature>
<keyword evidence="4" id="KW-0677">Repeat</keyword>
<dbReference type="Pfam" id="PF00028">
    <property type="entry name" value="Cadherin"/>
    <property type="match status" value="7"/>
</dbReference>
<evidence type="ECO:0000313" key="11">
    <source>
        <dbReference type="Proteomes" id="UP001482620"/>
    </source>
</evidence>
<dbReference type="PROSITE" id="PS00232">
    <property type="entry name" value="CADHERIN_1"/>
    <property type="match status" value="4"/>
</dbReference>
<feature type="domain" description="Cadherin" evidence="9">
    <location>
        <begin position="25"/>
        <end position="138"/>
    </location>
</feature>
<dbReference type="EMBL" id="JAHRIQ010082846">
    <property type="protein sequence ID" value="MEQ2248332.1"/>
    <property type="molecule type" value="Genomic_DNA"/>
</dbReference>
<comment type="subcellular location">
    <subcellularLocation>
        <location evidence="1">Membrane</location>
        <topology evidence="1">Single-pass membrane protein</topology>
    </subcellularLocation>
</comment>
<dbReference type="InterPro" id="IPR015919">
    <property type="entry name" value="Cadherin-like_sf"/>
</dbReference>
<feature type="domain" description="Cadherin" evidence="9">
    <location>
        <begin position="758"/>
        <end position="861"/>
    </location>
</feature>
<keyword evidence="7" id="KW-0472">Membrane</keyword>
<protein>
    <recommendedName>
        <fullName evidence="9">Cadherin domain-containing protein</fullName>
    </recommendedName>
</protein>
<keyword evidence="6" id="KW-1133">Transmembrane helix</keyword>
<evidence type="ECO:0000256" key="3">
    <source>
        <dbReference type="ARBA" id="ARBA00022729"/>
    </source>
</evidence>
<feature type="domain" description="Cadherin" evidence="9">
    <location>
        <begin position="244"/>
        <end position="345"/>
    </location>
</feature>
<reference evidence="10 11" key="1">
    <citation type="submission" date="2021-06" db="EMBL/GenBank/DDBJ databases">
        <authorList>
            <person name="Palmer J.M."/>
        </authorList>
    </citation>
    <scope>NUCLEOTIDE SEQUENCE [LARGE SCALE GENOMIC DNA]</scope>
    <source>
        <strain evidence="11">if_2019</strain>
        <tissue evidence="10">Muscle</tissue>
    </source>
</reference>
<evidence type="ECO:0000256" key="4">
    <source>
        <dbReference type="ARBA" id="ARBA00022737"/>
    </source>
</evidence>
<dbReference type="InterPro" id="IPR020894">
    <property type="entry name" value="Cadherin_CS"/>
</dbReference>
<evidence type="ECO:0000256" key="2">
    <source>
        <dbReference type="ARBA" id="ARBA00022692"/>
    </source>
</evidence>
<dbReference type="PANTHER" id="PTHR24027">
    <property type="entry name" value="CADHERIN-23"/>
    <property type="match status" value="1"/>
</dbReference>
<evidence type="ECO:0000259" key="9">
    <source>
        <dbReference type="PROSITE" id="PS50268"/>
    </source>
</evidence>
<accession>A0ABV0UWX5</accession>
<comment type="caution">
    <text evidence="10">The sequence shown here is derived from an EMBL/GenBank/DDBJ whole genome shotgun (WGS) entry which is preliminary data.</text>
</comment>
<keyword evidence="3" id="KW-0732">Signal</keyword>
<dbReference type="SMART" id="SM00112">
    <property type="entry name" value="CA"/>
    <property type="match status" value="8"/>
</dbReference>
<keyword evidence="5 8" id="KW-0106">Calcium</keyword>
<sequence length="913" mass="100873">MAGVEASISVIIQVVDVNDNPPEFQQIRYMGTVSEAAPINSVVLRDDGNPLVIQATDKDRNHNALLVFQIIEETARMFFSVDSGTGSIRTIASLDFETFPEFNFRVYVQDSGQPSRSAESPAEVTIKVININDSPPKFSQDTYETVLLLPTYVGVEVLRVEALDPDITADQEKSLTPKLAYSLVDNSVEYFIVQRYTGVVTVTNPNLSKDRYRFSVKVWDGRFSSMVSITVLVREAVDSGLLFTRPMYSSSIPENKPNVTLVTVVNTVGHHLNEPLKYTLLNAGGRFTIRSTCGVVLTTGVPFDREEIGSYELVVEVSREDEILRVARVTVQVQVEDINDNAPEFVNLPYYAAVQVEAEPGSTIFKVSAADQDFDLNGEVTYSMKTQHRNFEVNPVTGELVLKRAFEADLSNAEYRLAIIATDGGSPRLSSEVELPVTIVNKAMPVFDKPFYGITVREDVEVSSSVLGINASSPEGQDIIFTITDGDPSFQFDIGFDTGIISVRYPLDYETMQYYRLTVKATDTLTGAKSEVDVDIVVLDVNDNPPLFQNTSYSAILSENSMIGTSVLQVFAPDQDSEKNAVVTYQILSDIYNSTDYFQIDSSRGLVFTSRMLDYELMQRHNFIVRATDSGDPALSTDVSVTVVVTDTNDNPPNFSQVVYEAFVSDLAPRGHFVTCLQASDADVCDAQRLRYSILSGNEKMTFMMEPDTGVLRLSNKRRQGMKLFYQLNVSVSDGVFTNTAQVILHVLGANLYSPVFSQRFYLAEVMENSPPGTKVIEVSATDEDSGLNGQITYSFINDLGKTKFNIDADGAISTLQRLDRENPKNKDIVLTVMALDGGGRASFCTVRVVLADENDNAPQFRAMEYRMSIKSNVAKGSLVTQIQATDPDAGSNGRITYSLYSEARLSLVDVLE</sequence>
<evidence type="ECO:0000256" key="5">
    <source>
        <dbReference type="ARBA" id="ARBA00022837"/>
    </source>
</evidence>
<dbReference type="PROSITE" id="PS50268">
    <property type="entry name" value="CADHERIN_2"/>
    <property type="match status" value="10"/>
</dbReference>
<keyword evidence="11" id="KW-1185">Reference proteome</keyword>
<proteinExistence type="predicted"/>
<dbReference type="SUPFAM" id="SSF49313">
    <property type="entry name" value="Cadherin-like"/>
    <property type="match status" value="9"/>
</dbReference>
<evidence type="ECO:0000313" key="10">
    <source>
        <dbReference type="EMBL" id="MEQ2248332.1"/>
    </source>
</evidence>
<evidence type="ECO:0000256" key="7">
    <source>
        <dbReference type="ARBA" id="ARBA00023136"/>
    </source>
</evidence>
<feature type="domain" description="Cadherin" evidence="9">
    <location>
        <begin position="862"/>
        <end position="900"/>
    </location>
</feature>
<feature type="domain" description="Cadherin" evidence="9">
    <location>
        <begin position="549"/>
        <end position="655"/>
    </location>
</feature>
<dbReference type="InterPro" id="IPR039808">
    <property type="entry name" value="Cadherin"/>
</dbReference>
<gene>
    <name evidence="10" type="ORF">ILYODFUR_018154</name>
</gene>
<keyword evidence="2" id="KW-0812">Transmembrane</keyword>
<organism evidence="10 11">
    <name type="scientific">Ilyodon furcidens</name>
    <name type="common">goldbreast splitfin</name>
    <dbReference type="NCBI Taxonomy" id="33524"/>
    <lineage>
        <taxon>Eukaryota</taxon>
        <taxon>Metazoa</taxon>
        <taxon>Chordata</taxon>
        <taxon>Craniata</taxon>
        <taxon>Vertebrata</taxon>
        <taxon>Euteleostomi</taxon>
        <taxon>Actinopterygii</taxon>
        <taxon>Neopterygii</taxon>
        <taxon>Teleostei</taxon>
        <taxon>Neoteleostei</taxon>
        <taxon>Acanthomorphata</taxon>
        <taxon>Ovalentaria</taxon>
        <taxon>Atherinomorphae</taxon>
        <taxon>Cyprinodontiformes</taxon>
        <taxon>Goodeidae</taxon>
        <taxon>Ilyodon</taxon>
    </lineage>
</organism>
<feature type="domain" description="Cadherin" evidence="9">
    <location>
        <begin position="346"/>
        <end position="447"/>
    </location>
</feature>
<dbReference type="CDD" id="cd11304">
    <property type="entry name" value="Cadherin_repeat"/>
    <property type="match status" value="9"/>
</dbReference>
<feature type="non-terminal residue" evidence="10">
    <location>
        <position position="913"/>
    </location>
</feature>
<dbReference type="InterPro" id="IPR002126">
    <property type="entry name" value="Cadherin-like_dom"/>
</dbReference>
<evidence type="ECO:0000256" key="6">
    <source>
        <dbReference type="ARBA" id="ARBA00022989"/>
    </source>
</evidence>
<evidence type="ECO:0000256" key="8">
    <source>
        <dbReference type="PROSITE-ProRule" id="PRU00043"/>
    </source>
</evidence>
<dbReference type="PANTHER" id="PTHR24027:SF422">
    <property type="entry name" value="CADHERIN DOMAIN-CONTAINING PROTEIN"/>
    <property type="match status" value="1"/>
</dbReference>
<dbReference type="Gene3D" id="2.60.40.60">
    <property type="entry name" value="Cadherins"/>
    <property type="match status" value="9"/>
</dbReference>
<feature type="domain" description="Cadherin" evidence="9">
    <location>
        <begin position="448"/>
        <end position="548"/>
    </location>
</feature>
<dbReference type="PRINTS" id="PR00205">
    <property type="entry name" value="CADHERIN"/>
</dbReference>
<name>A0ABV0UWX5_9TELE</name>
<feature type="domain" description="Cadherin" evidence="9">
    <location>
        <begin position="139"/>
        <end position="248"/>
    </location>
</feature>
<evidence type="ECO:0000256" key="1">
    <source>
        <dbReference type="ARBA" id="ARBA00004167"/>
    </source>
</evidence>
<dbReference type="Proteomes" id="UP001482620">
    <property type="component" value="Unassembled WGS sequence"/>
</dbReference>